<evidence type="ECO:0000313" key="2">
    <source>
        <dbReference type="EMBL" id="VFT81111.1"/>
    </source>
</evidence>
<proteinExistence type="predicted"/>
<organism evidence="2 3">
    <name type="scientific">Aphanomyces stellatus</name>
    <dbReference type="NCBI Taxonomy" id="120398"/>
    <lineage>
        <taxon>Eukaryota</taxon>
        <taxon>Sar</taxon>
        <taxon>Stramenopiles</taxon>
        <taxon>Oomycota</taxon>
        <taxon>Saprolegniomycetes</taxon>
        <taxon>Saprolegniales</taxon>
        <taxon>Verrucalvaceae</taxon>
        <taxon>Aphanomyces</taxon>
    </lineage>
</organism>
<name>A0A485KD37_9STRA</name>
<accession>A0A485KD37</accession>
<dbReference type="AlphaFoldDB" id="A0A485KD37"/>
<dbReference type="EMBL" id="VJMH01000845">
    <property type="protein sequence ID" value="KAF0714259.1"/>
    <property type="molecule type" value="Genomic_DNA"/>
</dbReference>
<dbReference type="Proteomes" id="UP000332933">
    <property type="component" value="Unassembled WGS sequence"/>
</dbReference>
<dbReference type="EMBL" id="CAADRA010000845">
    <property type="protein sequence ID" value="VFT81111.1"/>
    <property type="molecule type" value="Genomic_DNA"/>
</dbReference>
<evidence type="ECO:0000313" key="3">
    <source>
        <dbReference type="Proteomes" id="UP000332933"/>
    </source>
</evidence>
<reference evidence="1" key="2">
    <citation type="submission" date="2019-06" db="EMBL/GenBank/DDBJ databases">
        <title>Genomics analysis of Aphanomyces spp. identifies a new class of oomycete effector associated with host adaptation.</title>
        <authorList>
            <person name="Gaulin E."/>
        </authorList>
    </citation>
    <scope>NUCLEOTIDE SEQUENCE</scope>
    <source>
        <strain evidence="1">CBS 578.67</strain>
    </source>
</reference>
<gene>
    <name evidence="2" type="primary">Aste57867_3974</name>
    <name evidence="1" type="ORF">As57867_003963</name>
    <name evidence="2" type="ORF">ASTE57867_3974</name>
</gene>
<sequence length="287" mass="32106">MFAYDSIAGAYQQTEVPVGSLAACRAYLTSIFHTLGHRDDIGGHYVQLGIGKTFYQTPPDTPADATTDDGPTAMLSKLTKLRQQFSTGPLTGRHADAARTWCRAHTFVMQQVLKKTTLHVAHTVSAMHSIVTFYYDDDNDDDDDDLGGFRWTVEATPQRLEFVSMRAPREDQLEYRVAFKARPQLDEAGLGSARDEAGVDDDAYRVTSVRFEDKKLWASADHVVALDHVMQQWPDEDATFWTIQMQNPEMETHAWGVQSDRADEFVEAVLRLASDGEQLVAALNAML</sequence>
<protein>
    <submittedName>
        <fullName evidence="2">Aste57867_3974 protein</fullName>
    </submittedName>
</protein>
<evidence type="ECO:0000313" key="1">
    <source>
        <dbReference type="EMBL" id="KAF0714259.1"/>
    </source>
</evidence>
<keyword evidence="3" id="KW-1185">Reference proteome</keyword>
<reference evidence="2 3" key="1">
    <citation type="submission" date="2019-03" db="EMBL/GenBank/DDBJ databases">
        <authorList>
            <person name="Gaulin E."/>
            <person name="Dumas B."/>
        </authorList>
    </citation>
    <scope>NUCLEOTIDE SEQUENCE [LARGE SCALE GENOMIC DNA]</scope>
    <source>
        <strain evidence="2">CBS 568.67</strain>
    </source>
</reference>